<dbReference type="RefSeq" id="WP_026466298.1">
    <property type="nucleotide sequence ID" value="NZ_CP014162.1"/>
</dbReference>
<dbReference type="Proteomes" id="UP000067698">
    <property type="component" value="Chromosome"/>
</dbReference>
<gene>
    <name evidence="1" type="ORF">AWM74_01275</name>
</gene>
<accession>A0AAC9A6E5</accession>
<protein>
    <submittedName>
        <fullName evidence="1">Uncharacterized protein</fullName>
    </submittedName>
</protein>
<dbReference type="EMBL" id="CP014162">
    <property type="protein sequence ID" value="AMB96948.1"/>
    <property type="molecule type" value="Genomic_DNA"/>
</dbReference>
<evidence type="ECO:0000313" key="2">
    <source>
        <dbReference type="Proteomes" id="UP000067698"/>
    </source>
</evidence>
<sequence>MITWTKVALGALTGIVASQIVRARKVNISYAAQLVEDSLTLASSILPGQKSNDDRLYTLAYNRNELPLALS</sequence>
<organism evidence="1 2">
    <name type="scientific">Aerococcus urinaeequi</name>
    <dbReference type="NCBI Taxonomy" id="51665"/>
    <lineage>
        <taxon>Bacteria</taxon>
        <taxon>Bacillati</taxon>
        <taxon>Bacillota</taxon>
        <taxon>Bacilli</taxon>
        <taxon>Lactobacillales</taxon>
        <taxon>Aerococcaceae</taxon>
        <taxon>Aerococcus</taxon>
    </lineage>
</organism>
<name>A0AAC9A6E5_9LACT</name>
<reference evidence="2" key="2">
    <citation type="submission" date="2016-01" db="EMBL/GenBank/DDBJ databases">
        <title>Six Aerococcus type strain genome sequencing and assembly using PacBio and Illumina Hiseq.</title>
        <authorList>
            <person name="Carkaci D."/>
            <person name="Dargis R."/>
            <person name="Nielsen X.C."/>
            <person name="Skovgaard O."/>
            <person name="Fuursted K."/>
            <person name="Christensen J.J."/>
        </authorList>
    </citation>
    <scope>NUCLEOTIDE SEQUENCE [LARGE SCALE GENOMIC DNA]</scope>
    <source>
        <strain evidence="2">CCUG28094</strain>
    </source>
</reference>
<proteinExistence type="predicted"/>
<dbReference type="AlphaFoldDB" id="A0AAC9A6E5"/>
<evidence type="ECO:0000313" key="1">
    <source>
        <dbReference type="EMBL" id="AMB96948.1"/>
    </source>
</evidence>
<dbReference type="GeneID" id="92867778"/>
<reference evidence="1 2" key="1">
    <citation type="journal article" date="2016" name="Genome Announc.">
        <title>Complete Genome Sequences of Aerococcus christensenii CCUG 28831T, Aerococcus sanguinicola CCUG 43001T, Aerococcus urinae CCUG 36881T, Aerococcus urinaeequi CCUG 28094T, Aerococcus urinaehominis CCUG 42038 BT, and Aerococcus viridans CCUG 4311T.</title>
        <authorList>
            <person name="Carkaci D."/>
            <person name="Dargis R."/>
            <person name="Nielsen X.C."/>
            <person name="Skovgaard O."/>
            <person name="Fuursted K."/>
            <person name="Christensen J.J."/>
        </authorList>
    </citation>
    <scope>NUCLEOTIDE SEQUENCE [LARGE SCALE GENOMIC DNA]</scope>
    <source>
        <strain evidence="1 2">CCUG28094</strain>
    </source>
</reference>